<dbReference type="GO" id="GO:0032259">
    <property type="term" value="P:methylation"/>
    <property type="evidence" value="ECO:0007669"/>
    <property type="project" value="UniProtKB-KW"/>
</dbReference>
<feature type="region of interest" description="Disordered" evidence="2">
    <location>
        <begin position="1"/>
        <end position="80"/>
    </location>
</feature>
<evidence type="ECO:0000256" key="1">
    <source>
        <dbReference type="ARBA" id="ARBA00038158"/>
    </source>
</evidence>
<dbReference type="InterPro" id="IPR029063">
    <property type="entry name" value="SAM-dependent_MTases_sf"/>
</dbReference>
<dbReference type="PANTHER" id="PTHR43591">
    <property type="entry name" value="METHYLTRANSFERASE"/>
    <property type="match status" value="1"/>
</dbReference>
<reference evidence="3" key="1">
    <citation type="journal article" date="2023" name="Mol. Phylogenet. Evol.">
        <title>Genome-scale phylogeny and comparative genomics of the fungal order Sordariales.</title>
        <authorList>
            <person name="Hensen N."/>
            <person name="Bonometti L."/>
            <person name="Westerberg I."/>
            <person name="Brannstrom I.O."/>
            <person name="Guillou S."/>
            <person name="Cros-Aarteil S."/>
            <person name="Calhoun S."/>
            <person name="Haridas S."/>
            <person name="Kuo A."/>
            <person name="Mondo S."/>
            <person name="Pangilinan J."/>
            <person name="Riley R."/>
            <person name="LaButti K."/>
            <person name="Andreopoulos B."/>
            <person name="Lipzen A."/>
            <person name="Chen C."/>
            <person name="Yan M."/>
            <person name="Daum C."/>
            <person name="Ng V."/>
            <person name="Clum A."/>
            <person name="Steindorff A."/>
            <person name="Ohm R.A."/>
            <person name="Martin F."/>
            <person name="Silar P."/>
            <person name="Natvig D.O."/>
            <person name="Lalanne C."/>
            <person name="Gautier V."/>
            <person name="Ament-Velasquez S.L."/>
            <person name="Kruys A."/>
            <person name="Hutchinson M.I."/>
            <person name="Powell A.J."/>
            <person name="Barry K."/>
            <person name="Miller A.N."/>
            <person name="Grigoriev I.V."/>
            <person name="Debuchy R."/>
            <person name="Gladieux P."/>
            <person name="Hiltunen Thoren M."/>
            <person name="Johannesson H."/>
        </authorList>
    </citation>
    <scope>NUCLEOTIDE SEQUENCE</scope>
    <source>
        <strain evidence="3">PSN293</strain>
    </source>
</reference>
<dbReference type="GO" id="GO:0008168">
    <property type="term" value="F:methyltransferase activity"/>
    <property type="evidence" value="ECO:0007669"/>
    <property type="project" value="UniProtKB-KW"/>
</dbReference>
<comment type="caution">
    <text evidence="3">The sequence shown here is derived from an EMBL/GenBank/DDBJ whole genome shotgun (WGS) entry which is preliminary data.</text>
</comment>
<comment type="similarity">
    <text evidence="1">Belongs to the methyltransferase superfamily. LaeA methyltransferase family.</text>
</comment>
<evidence type="ECO:0000313" key="3">
    <source>
        <dbReference type="EMBL" id="KAK4207959.1"/>
    </source>
</evidence>
<dbReference type="SUPFAM" id="SSF53335">
    <property type="entry name" value="S-adenosyl-L-methionine-dependent methyltransferases"/>
    <property type="match status" value="1"/>
</dbReference>
<keyword evidence="3" id="KW-0489">Methyltransferase</keyword>
<accession>A0AAN6XWG8</accession>
<proteinExistence type="inferred from homology"/>
<dbReference type="Proteomes" id="UP001301769">
    <property type="component" value="Unassembled WGS sequence"/>
</dbReference>
<evidence type="ECO:0000313" key="4">
    <source>
        <dbReference type="Proteomes" id="UP001301769"/>
    </source>
</evidence>
<dbReference type="CDD" id="cd02440">
    <property type="entry name" value="AdoMet_MTases"/>
    <property type="match status" value="1"/>
</dbReference>
<keyword evidence="4" id="KW-1185">Reference proteome</keyword>
<reference evidence="3" key="2">
    <citation type="submission" date="2023-05" db="EMBL/GenBank/DDBJ databases">
        <authorList>
            <consortium name="Lawrence Berkeley National Laboratory"/>
            <person name="Steindorff A."/>
            <person name="Hensen N."/>
            <person name="Bonometti L."/>
            <person name="Westerberg I."/>
            <person name="Brannstrom I.O."/>
            <person name="Guillou S."/>
            <person name="Cros-Aarteil S."/>
            <person name="Calhoun S."/>
            <person name="Haridas S."/>
            <person name="Kuo A."/>
            <person name="Mondo S."/>
            <person name="Pangilinan J."/>
            <person name="Riley R."/>
            <person name="Labutti K."/>
            <person name="Andreopoulos B."/>
            <person name="Lipzen A."/>
            <person name="Chen C."/>
            <person name="Yanf M."/>
            <person name="Daum C."/>
            <person name="Ng V."/>
            <person name="Clum A."/>
            <person name="Ohm R."/>
            <person name="Martin F."/>
            <person name="Silar P."/>
            <person name="Natvig D."/>
            <person name="Lalanne C."/>
            <person name="Gautier V."/>
            <person name="Ament-Velasquez S.L."/>
            <person name="Kruys A."/>
            <person name="Hutchinson M.I."/>
            <person name="Powell A.J."/>
            <person name="Barry K."/>
            <person name="Miller A.N."/>
            <person name="Grigoriev I.V."/>
            <person name="Debuchy R."/>
            <person name="Gladieux P."/>
            <person name="Thoren M.H."/>
            <person name="Johannesson H."/>
        </authorList>
    </citation>
    <scope>NUCLEOTIDE SEQUENCE</scope>
    <source>
        <strain evidence="3">PSN293</strain>
    </source>
</reference>
<evidence type="ECO:0000256" key="2">
    <source>
        <dbReference type="SAM" id="MobiDB-lite"/>
    </source>
</evidence>
<keyword evidence="3" id="KW-0808">Transferase</keyword>
<name>A0AAN6XWG8_9PEZI</name>
<dbReference type="AlphaFoldDB" id="A0AAN6XWG8"/>
<sequence length="376" mass="42151">MADAEATKGASPKSPGSGKSSAKPGASPRDTGSSPPPGDGAEGSEPGPGELVAAEHFEDEESDTDSRFGGDAESSTASVSSSILEYRKIHGRTFHSDRYDSQYWTPNDERQSENVDITHHYMTLLLDDRLYLAPIRPDVQKVLDIGTGTGIWAIDFGDQHPSAEVIGTDLSPMMPAWVPPNVRFEIDDCTKPWTWDDNSVDFVHIRFLGGGIKDWTGLFREAYRVLKPGGWLQSGEFDPRFLCDDGTGNDQEAFKLWNKVFNESGPKMGVNFAVIDERIQDAAIVEAGFEKIEGVTYKAPVGPWPRDKKLAEAGRYVQLVMENDMEGYSTFLWNTILGWPAEEYQVFLMQVRKMVRDWRKTHNYFHARYVWGRKPE</sequence>
<gene>
    <name evidence="3" type="ORF">QBC37DRAFT_432673</name>
</gene>
<dbReference type="EMBL" id="MU858265">
    <property type="protein sequence ID" value="KAK4207959.1"/>
    <property type="molecule type" value="Genomic_DNA"/>
</dbReference>
<feature type="compositionally biased region" description="Low complexity" evidence="2">
    <location>
        <begin position="8"/>
        <end position="28"/>
    </location>
</feature>
<dbReference type="Pfam" id="PF13489">
    <property type="entry name" value="Methyltransf_23"/>
    <property type="match status" value="1"/>
</dbReference>
<protein>
    <submittedName>
        <fullName evidence="3">S-adenosyl-L-methionine-dependent methyltransferase</fullName>
    </submittedName>
</protein>
<dbReference type="PANTHER" id="PTHR43591:SF10">
    <property type="entry name" value="ABC TRANSMEMBRANE TYPE-1 DOMAIN-CONTAINING PROTEIN-RELATED"/>
    <property type="match status" value="1"/>
</dbReference>
<dbReference type="Gene3D" id="3.40.50.150">
    <property type="entry name" value="Vaccinia Virus protein VP39"/>
    <property type="match status" value="1"/>
</dbReference>
<organism evidence="3 4">
    <name type="scientific">Rhypophila decipiens</name>
    <dbReference type="NCBI Taxonomy" id="261697"/>
    <lineage>
        <taxon>Eukaryota</taxon>
        <taxon>Fungi</taxon>
        <taxon>Dikarya</taxon>
        <taxon>Ascomycota</taxon>
        <taxon>Pezizomycotina</taxon>
        <taxon>Sordariomycetes</taxon>
        <taxon>Sordariomycetidae</taxon>
        <taxon>Sordariales</taxon>
        <taxon>Naviculisporaceae</taxon>
        <taxon>Rhypophila</taxon>
    </lineage>
</organism>